<evidence type="ECO:0000313" key="1">
    <source>
        <dbReference type="EMBL" id="SPP33474.1"/>
    </source>
</evidence>
<name>A0A3B0JFW6_9RICK</name>
<organism evidence="1">
    <name type="scientific">Wolbachia endosymbiont of Aleurodicus dispersus</name>
    <dbReference type="NCBI Taxonomy" id="1288877"/>
    <lineage>
        <taxon>Bacteria</taxon>
        <taxon>Pseudomonadati</taxon>
        <taxon>Pseudomonadota</taxon>
        <taxon>Alphaproteobacteria</taxon>
        <taxon>Rickettsiales</taxon>
        <taxon>Anaplasmataceae</taxon>
        <taxon>Wolbachieae</taxon>
        <taxon>Wolbachia</taxon>
    </lineage>
</organism>
<dbReference type="Pfam" id="PF10109">
    <property type="entry name" value="Phage_TAC_7"/>
    <property type="match status" value="1"/>
</dbReference>
<reference evidence="1" key="1">
    <citation type="submission" date="2018-04" db="EMBL/GenBank/DDBJ databases">
        <authorList>
            <person name="Go L.Y."/>
            <person name="Mitchell J.A."/>
        </authorList>
    </citation>
    <scope>NUCLEOTIDE SEQUENCE</scope>
    <source>
        <strain evidence="1">WBAD</strain>
    </source>
</reference>
<accession>A0A3B0JFW6</accession>
<proteinExistence type="predicted"/>
<dbReference type="EMBL" id="OUNE01000201">
    <property type="protein sequence ID" value="SPP33474.1"/>
    <property type="molecule type" value="Genomic_DNA"/>
</dbReference>
<protein>
    <recommendedName>
        <fullName evidence="2">Phage tail protein E</fullName>
    </recommendedName>
</protein>
<dbReference type="AlphaFoldDB" id="A0A3B0JFW6"/>
<dbReference type="InterPro" id="IPR019289">
    <property type="entry name" value="Phage_tail_E/E"/>
</dbReference>
<evidence type="ECO:0008006" key="2">
    <source>
        <dbReference type="Google" id="ProtNLM"/>
    </source>
</evidence>
<sequence length="85" mass="9544">MQAITLNNPITVDGISVSELTIRRPKVRDYLAIERINGSDLNKEVILTANLTSVAKEAIEELDIADYVKIQEVLKDFFSPIIQKT</sequence>
<gene>
    <name evidence="1" type="ORF">WBAD_1120</name>
</gene>